<sequence>MNTLRLQQRRALKNVVLRRKNRGVTYNALQRYISSHAGRFPCNADYCRALLRGLKKLFKKGGIQE</sequence>
<name>A0A0L6W3Y3_9FIRM</name>
<dbReference type="AlphaFoldDB" id="A0A0L6W3Y3"/>
<dbReference type="EMBL" id="LGTE01000004">
    <property type="protein sequence ID" value="KNZ70292.1"/>
    <property type="molecule type" value="Genomic_DNA"/>
</dbReference>
<evidence type="ECO:0000313" key="1">
    <source>
        <dbReference type="EMBL" id="KNZ70292.1"/>
    </source>
</evidence>
<organism evidence="1 2">
    <name type="scientific">Thermincola ferriacetica</name>
    <dbReference type="NCBI Taxonomy" id="281456"/>
    <lineage>
        <taxon>Bacteria</taxon>
        <taxon>Bacillati</taxon>
        <taxon>Bacillota</taxon>
        <taxon>Clostridia</taxon>
        <taxon>Eubacteriales</taxon>
        <taxon>Thermincolaceae</taxon>
        <taxon>Thermincola</taxon>
    </lineage>
</organism>
<proteinExistence type="predicted"/>
<gene>
    <name evidence="1" type="ORF">Tfer_0852</name>
</gene>
<keyword evidence="2" id="KW-1185">Reference proteome</keyword>
<comment type="caution">
    <text evidence="1">The sequence shown here is derived from an EMBL/GenBank/DDBJ whole genome shotgun (WGS) entry which is preliminary data.</text>
</comment>
<reference evidence="2" key="1">
    <citation type="submission" date="2015-07" db="EMBL/GenBank/DDBJ databases">
        <title>Complete Genome of Thermincola ferriacetica strain Z-0001T.</title>
        <authorList>
            <person name="Lusk B."/>
            <person name="Badalamenti J.P."/>
            <person name="Parameswaran P."/>
            <person name="Bond D.R."/>
            <person name="Torres C.I."/>
        </authorList>
    </citation>
    <scope>NUCLEOTIDE SEQUENCE [LARGE SCALE GENOMIC DNA]</scope>
    <source>
        <strain evidence="2">Z-0001</strain>
    </source>
</reference>
<dbReference type="Proteomes" id="UP000037175">
    <property type="component" value="Unassembled WGS sequence"/>
</dbReference>
<evidence type="ECO:0000313" key="2">
    <source>
        <dbReference type="Proteomes" id="UP000037175"/>
    </source>
</evidence>
<protein>
    <submittedName>
        <fullName evidence="1">Uncharacterized protein</fullName>
    </submittedName>
</protein>
<accession>A0A0L6W3Y3</accession>
<dbReference type="RefSeq" id="WP_052217007.1">
    <property type="nucleotide sequence ID" value="NZ_LGTE01000004.1"/>
</dbReference>